<dbReference type="Proteomes" id="UP000270296">
    <property type="component" value="Unassembled WGS sequence"/>
</dbReference>
<evidence type="ECO:0000313" key="7">
    <source>
        <dbReference type="WBParaSite" id="SBAD_0000160701-mRNA-1"/>
    </source>
</evidence>
<keyword evidence="6" id="KW-1185">Reference proteome</keyword>
<proteinExistence type="predicted"/>
<feature type="compositionally biased region" description="Gly residues" evidence="3">
    <location>
        <begin position="286"/>
        <end position="300"/>
    </location>
</feature>
<dbReference type="InterPro" id="IPR019331">
    <property type="entry name" value="FAM192A/Fyv6_N"/>
</dbReference>
<feature type="region of interest" description="Disordered" evidence="3">
    <location>
        <begin position="1"/>
        <end position="45"/>
    </location>
</feature>
<feature type="region of interest" description="Disordered" evidence="3">
    <location>
        <begin position="285"/>
        <end position="321"/>
    </location>
</feature>
<accession>A0A183ID42</accession>
<evidence type="ECO:0000259" key="4">
    <source>
        <dbReference type="Pfam" id="PF10187"/>
    </source>
</evidence>
<dbReference type="GO" id="GO:0005634">
    <property type="term" value="C:nucleus"/>
    <property type="evidence" value="ECO:0007669"/>
    <property type="project" value="UniProtKB-SubCell"/>
</dbReference>
<evidence type="ECO:0000313" key="6">
    <source>
        <dbReference type="Proteomes" id="UP000270296"/>
    </source>
</evidence>
<gene>
    <name evidence="5" type="ORF">SBAD_LOCUS1536</name>
</gene>
<feature type="domain" description="FAM192A/Fyv6 N-terminal" evidence="4">
    <location>
        <begin position="7"/>
        <end position="107"/>
    </location>
</feature>
<feature type="region of interest" description="Disordered" evidence="3">
    <location>
        <begin position="161"/>
        <end position="180"/>
    </location>
</feature>
<dbReference type="PANTHER" id="PTHR13495">
    <property type="entry name" value="NEFA-INTERACTING NUCLEAR PROTEIN NIP30"/>
    <property type="match status" value="1"/>
</dbReference>
<dbReference type="Pfam" id="PF10187">
    <property type="entry name" value="FAM192A_Fyv6_N"/>
    <property type="match status" value="1"/>
</dbReference>
<evidence type="ECO:0000256" key="2">
    <source>
        <dbReference type="ARBA" id="ARBA00023242"/>
    </source>
</evidence>
<protein>
    <submittedName>
        <fullName evidence="7">Nefa_Nip30_N domain-containing protein</fullName>
    </submittedName>
</protein>
<evidence type="ECO:0000256" key="1">
    <source>
        <dbReference type="ARBA" id="ARBA00004123"/>
    </source>
</evidence>
<dbReference type="PANTHER" id="PTHR13495:SF0">
    <property type="entry name" value="PSME3-INTERACTING PROTEIN"/>
    <property type="match status" value="1"/>
</dbReference>
<dbReference type="OrthoDB" id="75807at2759"/>
<keyword evidence="2" id="KW-0539">Nucleus</keyword>
<feature type="compositionally biased region" description="Basic and acidic residues" evidence="3">
    <location>
        <begin position="207"/>
        <end position="222"/>
    </location>
</feature>
<dbReference type="AlphaFoldDB" id="A0A183ID42"/>
<dbReference type="EMBL" id="UZAM01006857">
    <property type="protein sequence ID" value="VDO94654.1"/>
    <property type="molecule type" value="Genomic_DNA"/>
</dbReference>
<feature type="compositionally biased region" description="Low complexity" evidence="3">
    <location>
        <begin position="161"/>
        <end position="176"/>
    </location>
</feature>
<evidence type="ECO:0000313" key="5">
    <source>
        <dbReference type="EMBL" id="VDO94654.1"/>
    </source>
</evidence>
<name>A0A183ID42_9BILA</name>
<organism evidence="7">
    <name type="scientific">Soboliphyme baturini</name>
    <dbReference type="NCBI Taxonomy" id="241478"/>
    <lineage>
        <taxon>Eukaryota</taxon>
        <taxon>Metazoa</taxon>
        <taxon>Ecdysozoa</taxon>
        <taxon>Nematoda</taxon>
        <taxon>Enoplea</taxon>
        <taxon>Dorylaimia</taxon>
        <taxon>Dioctophymatida</taxon>
        <taxon>Dioctophymatoidea</taxon>
        <taxon>Soboliphymatidae</taxon>
        <taxon>Soboliphyme</taxon>
    </lineage>
</organism>
<feature type="compositionally biased region" description="Polar residues" evidence="3">
    <location>
        <begin position="301"/>
        <end position="321"/>
    </location>
</feature>
<reference evidence="5 6" key="2">
    <citation type="submission" date="2018-11" db="EMBL/GenBank/DDBJ databases">
        <authorList>
            <consortium name="Pathogen Informatics"/>
        </authorList>
    </citation>
    <scope>NUCLEOTIDE SEQUENCE [LARGE SCALE GENOMIC DNA]</scope>
</reference>
<dbReference type="WBParaSite" id="SBAD_0000160701-mRNA-1">
    <property type="protein sequence ID" value="SBAD_0000160701-mRNA-1"/>
    <property type="gene ID" value="SBAD_0000160701"/>
</dbReference>
<comment type="subcellular location">
    <subcellularLocation>
        <location evidence="1">Nucleus</location>
    </subcellularLocation>
</comment>
<feature type="compositionally biased region" description="Basic and acidic residues" evidence="3">
    <location>
        <begin position="35"/>
        <end position="45"/>
    </location>
</feature>
<sequence length="321" mass="35536">MSDLPEFVTQAEIEEERKRRQEEWEKVRQPGQPKEAPDPDYDPRPLYVRLKEQRDKEQMEYEEAHRFKHIVRELDSEELSFLNFVDHLKAEEEKKIRDEETELIKEVNETMVSSGLEVPPMITLPTPLLSTTTKPIAKPKTSCSKQAQLIAGAIKRKHYASEATTSSASTSSASTTKRQKTSGSYKFKDYRIFDGSDDQMVPFPDPGNRDDSRGHVTAEAKESIPKNSAAMICGIRPSAMQVVARLPGIDGNYSRSDSSCSSDSDSDEYEFLNYQSMELAAIRRVNGGGGGGSSVGGGGSETSSTQTAVSSQLSFADSETT</sequence>
<evidence type="ECO:0000256" key="3">
    <source>
        <dbReference type="SAM" id="MobiDB-lite"/>
    </source>
</evidence>
<feature type="compositionally biased region" description="Basic and acidic residues" evidence="3">
    <location>
        <begin position="15"/>
        <end position="28"/>
    </location>
</feature>
<feature type="region of interest" description="Disordered" evidence="3">
    <location>
        <begin position="196"/>
        <end position="222"/>
    </location>
</feature>
<reference evidence="7" key="1">
    <citation type="submission" date="2016-06" db="UniProtKB">
        <authorList>
            <consortium name="WormBaseParasite"/>
        </authorList>
    </citation>
    <scope>IDENTIFICATION</scope>
</reference>
<dbReference type="InterPro" id="IPR039845">
    <property type="entry name" value="FAM192A"/>
</dbReference>